<dbReference type="OrthoDB" id="2020799at2759"/>
<name>E4XFK9_OIKDI</name>
<dbReference type="Proteomes" id="UP000001307">
    <property type="component" value="Unassembled WGS sequence"/>
</dbReference>
<dbReference type="InParanoid" id="E4XFK9"/>
<dbReference type="SUPFAM" id="SSF53474">
    <property type="entry name" value="alpha/beta-Hydrolases"/>
    <property type="match status" value="1"/>
</dbReference>
<accession>E4XFK9</accession>
<evidence type="ECO:0000313" key="2">
    <source>
        <dbReference type="Proteomes" id="UP000001307"/>
    </source>
</evidence>
<gene>
    <name evidence="1" type="ORF">GSOID_T00010215001</name>
</gene>
<dbReference type="InterPro" id="IPR009199">
    <property type="entry name" value="PhoPQ-act_pathogen-rel_PqaA"/>
</dbReference>
<reference evidence="1" key="1">
    <citation type="journal article" date="2010" name="Science">
        <title>Plasticity of animal genome architecture unmasked by rapid evolution of a pelagic tunicate.</title>
        <authorList>
            <person name="Denoeud F."/>
            <person name="Henriet S."/>
            <person name="Mungpakdee S."/>
            <person name="Aury J.M."/>
            <person name="Da Silva C."/>
            <person name="Brinkmann H."/>
            <person name="Mikhaleva J."/>
            <person name="Olsen L.C."/>
            <person name="Jubin C."/>
            <person name="Canestro C."/>
            <person name="Bouquet J.M."/>
            <person name="Danks G."/>
            <person name="Poulain J."/>
            <person name="Campsteijn C."/>
            <person name="Adamski M."/>
            <person name="Cross I."/>
            <person name="Yadetie F."/>
            <person name="Muffato M."/>
            <person name="Louis A."/>
            <person name="Butcher S."/>
            <person name="Tsagkogeorga G."/>
            <person name="Konrad A."/>
            <person name="Singh S."/>
            <person name="Jensen M.F."/>
            <person name="Cong E.H."/>
            <person name="Eikeseth-Otteraa H."/>
            <person name="Noel B."/>
            <person name="Anthouard V."/>
            <person name="Porcel B.M."/>
            <person name="Kachouri-Lafond R."/>
            <person name="Nishino A."/>
            <person name="Ugolini M."/>
            <person name="Chourrout P."/>
            <person name="Nishida H."/>
            <person name="Aasland R."/>
            <person name="Huzurbazar S."/>
            <person name="Westhof E."/>
            <person name="Delsuc F."/>
            <person name="Lehrach H."/>
            <person name="Reinhardt R."/>
            <person name="Weissenbach J."/>
            <person name="Roy S.W."/>
            <person name="Artiguenave F."/>
            <person name="Postlethwait J.H."/>
            <person name="Manak J.R."/>
            <person name="Thompson E.M."/>
            <person name="Jaillon O."/>
            <person name="Du Pasquier L."/>
            <person name="Boudinot P."/>
            <person name="Liberles D.A."/>
            <person name="Volff J.N."/>
            <person name="Philippe H."/>
            <person name="Lenhard B."/>
            <person name="Roest Crollius H."/>
            <person name="Wincker P."/>
            <person name="Chourrout D."/>
        </authorList>
    </citation>
    <scope>NUCLEOTIDE SEQUENCE [LARGE SCALE GENOMIC DNA]</scope>
</reference>
<protein>
    <submittedName>
        <fullName evidence="1">Uncharacterized protein</fullName>
    </submittedName>
</protein>
<dbReference type="EMBL" id="FN653045">
    <property type="protein sequence ID" value="CBY24355.1"/>
    <property type="molecule type" value="Genomic_DNA"/>
</dbReference>
<organism evidence="1">
    <name type="scientific">Oikopleura dioica</name>
    <name type="common">Tunicate</name>
    <dbReference type="NCBI Taxonomy" id="34765"/>
    <lineage>
        <taxon>Eukaryota</taxon>
        <taxon>Metazoa</taxon>
        <taxon>Chordata</taxon>
        <taxon>Tunicata</taxon>
        <taxon>Appendicularia</taxon>
        <taxon>Copelata</taxon>
        <taxon>Oikopleuridae</taxon>
        <taxon>Oikopleura</taxon>
    </lineage>
</organism>
<dbReference type="Pfam" id="PF10142">
    <property type="entry name" value="PhoPQ_related"/>
    <property type="match status" value="1"/>
</dbReference>
<proteinExistence type="predicted"/>
<dbReference type="Gene3D" id="3.40.50.1820">
    <property type="entry name" value="alpha/beta hydrolase"/>
    <property type="match status" value="1"/>
</dbReference>
<dbReference type="AlphaFoldDB" id="E4XFK9"/>
<keyword evidence="2" id="KW-1185">Reference proteome</keyword>
<evidence type="ECO:0000313" key="1">
    <source>
        <dbReference type="EMBL" id="CBY24355.1"/>
    </source>
</evidence>
<sequence>MLNEQVQTANGPMQVIKANFTSQLWLPNEDWYLEATGNKFWIHWLTIYVPLPDHKYYDERLVNTAALLVEGGSNKKNETGPPDGTTLGTFLGKRFASFSGAVSISLEQIPNGRMRFKDWKDGNSGLSGDSLIGYTWRRFLETGGTEHERLLLMPMAKAAVLAFNATSDILQQEQCGRVGSKFPCRKAPLEKYMPWGYSKRGWTAWLTAAVDYKRVAAVNPIVLSFLNMIPNFHHYWRAYGGWSFAMSPYYQQNITMTLDDPLNIEAAKILDPFTFKDRLIMPKLVISAAGDEFFMADDTHYWLKDMKGPTYFRLLPNAEHATVLHRRNTKTMYFTMRQFYLSSMLDLRMPDYCTTRYTRHDGRRGLRIQTNDVLRGLDAFIVDSRDKKRRDYRFIQVREGSFKPFELETSFPGFEGVFDNEGSDKLSKEISLKDTLHYHFDKDIAEQDEKVEYSLTIKANVWQQYTPHQKINSDYEYDYYVEMEPGELGYRAFMLNAQFQV</sequence>
<dbReference type="InterPro" id="IPR029058">
    <property type="entry name" value="AB_hydrolase_fold"/>
</dbReference>
<dbReference type="PANTHER" id="PTHR31497:SF0">
    <property type="entry name" value="AUTOCRINE PROLIFERATION REPRESSOR PROTEIN A"/>
    <property type="match status" value="1"/>
</dbReference>
<dbReference type="PANTHER" id="PTHR31497">
    <property type="entry name" value="AUTOCRINE PROLIFERATION REPRESSOR PROTEIN A"/>
    <property type="match status" value="1"/>
</dbReference>